<feature type="chain" id="PRO_5038049062" evidence="2">
    <location>
        <begin position="21"/>
        <end position="308"/>
    </location>
</feature>
<gene>
    <name evidence="4" type="ORF">I7X39_07870</name>
</gene>
<evidence type="ECO:0000313" key="5">
    <source>
        <dbReference type="Proteomes" id="UP000613266"/>
    </source>
</evidence>
<keyword evidence="2" id="KW-0732">Signal</keyword>
<dbReference type="PANTHER" id="PTHR42951:SF4">
    <property type="entry name" value="ACYL-COENZYME A THIOESTERASE MBLAC2"/>
    <property type="match status" value="1"/>
</dbReference>
<keyword evidence="5" id="KW-1185">Reference proteome</keyword>
<feature type="domain" description="Metallo-beta-lactamase" evidence="3">
    <location>
        <begin position="47"/>
        <end position="231"/>
    </location>
</feature>
<proteinExistence type="inferred from homology"/>
<dbReference type="CDD" id="cd16282">
    <property type="entry name" value="metallo-hydrolase-like_MBL-fold"/>
    <property type="match status" value="1"/>
</dbReference>
<dbReference type="EMBL" id="JAEDAK010000004">
    <property type="protein sequence ID" value="MBH9576819.1"/>
    <property type="molecule type" value="Genomic_DNA"/>
</dbReference>
<dbReference type="AlphaFoldDB" id="A0A931IZS1"/>
<name>A0A931IZS1_9BURK</name>
<organism evidence="4 5">
    <name type="scientific">Inhella proteolytica</name>
    <dbReference type="NCBI Taxonomy" id="2795029"/>
    <lineage>
        <taxon>Bacteria</taxon>
        <taxon>Pseudomonadati</taxon>
        <taxon>Pseudomonadota</taxon>
        <taxon>Betaproteobacteria</taxon>
        <taxon>Burkholderiales</taxon>
        <taxon>Sphaerotilaceae</taxon>
        <taxon>Inhella</taxon>
    </lineage>
</organism>
<comment type="caution">
    <text evidence="4">The sequence shown here is derived from an EMBL/GenBank/DDBJ whole genome shotgun (WGS) entry which is preliminary data.</text>
</comment>
<dbReference type="InterPro" id="IPR050855">
    <property type="entry name" value="NDM-1-like"/>
</dbReference>
<dbReference type="InterPro" id="IPR036866">
    <property type="entry name" value="RibonucZ/Hydroxyglut_hydro"/>
</dbReference>
<accession>A0A931IZS1</accession>
<dbReference type="GO" id="GO:0017001">
    <property type="term" value="P:antibiotic catabolic process"/>
    <property type="evidence" value="ECO:0007669"/>
    <property type="project" value="UniProtKB-ARBA"/>
</dbReference>
<comment type="similarity">
    <text evidence="1">Belongs to the metallo-beta-lactamase superfamily. Class-B beta-lactamase family.</text>
</comment>
<evidence type="ECO:0000259" key="3">
    <source>
        <dbReference type="SMART" id="SM00849"/>
    </source>
</evidence>
<evidence type="ECO:0000256" key="1">
    <source>
        <dbReference type="ARBA" id="ARBA00005250"/>
    </source>
</evidence>
<dbReference type="SMART" id="SM00849">
    <property type="entry name" value="Lactamase_B"/>
    <property type="match status" value="1"/>
</dbReference>
<protein>
    <submittedName>
        <fullName evidence="4">MBL fold metallo-hydrolase</fullName>
    </submittedName>
</protein>
<feature type="signal peptide" evidence="2">
    <location>
        <begin position="1"/>
        <end position="20"/>
    </location>
</feature>
<dbReference type="RefSeq" id="WP_198110428.1">
    <property type="nucleotide sequence ID" value="NZ_JAEDAK010000004.1"/>
</dbReference>
<evidence type="ECO:0000256" key="2">
    <source>
        <dbReference type="SAM" id="SignalP"/>
    </source>
</evidence>
<dbReference type="InterPro" id="IPR001279">
    <property type="entry name" value="Metallo-B-lactamas"/>
</dbReference>
<evidence type="ECO:0000313" key="4">
    <source>
        <dbReference type="EMBL" id="MBH9576819.1"/>
    </source>
</evidence>
<dbReference type="Pfam" id="PF00753">
    <property type="entry name" value="Lactamase_B"/>
    <property type="match status" value="1"/>
</dbReference>
<dbReference type="Gene3D" id="3.60.15.10">
    <property type="entry name" value="Ribonuclease Z/Hydroxyacylglutathione hydrolase-like"/>
    <property type="match status" value="1"/>
</dbReference>
<dbReference type="SUPFAM" id="SSF56281">
    <property type="entry name" value="Metallo-hydrolase/oxidoreductase"/>
    <property type="match status" value="1"/>
</dbReference>
<sequence>MTYRLLLVLGLLLSHLAVRAQLAQPAFELQQLAPGVYAAIDQGGRAGSNAGIVIGNRTVLVVDTLYREPASRALLDAVRKLTDLPIRYLVNTHHHIDHVAGNRLFAEAGATVLAQRNVPGWVQPENLRLLGGEQASAEQKEQVAQLLQPQLTFNERMSLDLGGRRVELQHRLGHTGGDTVVWVPDAQVMFLGDLLWRRSIPNLIDANLVQWRATLETLGVMGEQTRFVPGHGGVASAQDLREFAGYLDALDQAVADAQGPEETRSAAALEALRARYAAWAYFKGLAAPNVRDALAEREGRKRVPAPRP</sequence>
<reference evidence="4" key="1">
    <citation type="submission" date="2020-12" db="EMBL/GenBank/DDBJ databases">
        <title>The genome sequence of Inhella sp. 1Y17.</title>
        <authorList>
            <person name="Liu Y."/>
        </authorList>
    </citation>
    <scope>NUCLEOTIDE SEQUENCE</scope>
    <source>
        <strain evidence="4">1Y17</strain>
    </source>
</reference>
<dbReference type="Proteomes" id="UP000613266">
    <property type="component" value="Unassembled WGS sequence"/>
</dbReference>
<dbReference type="PANTHER" id="PTHR42951">
    <property type="entry name" value="METALLO-BETA-LACTAMASE DOMAIN-CONTAINING"/>
    <property type="match status" value="1"/>
</dbReference>